<accession>A0ABW2Z0J3</accession>
<gene>
    <name evidence="1" type="ORF">ACFQZS_14590</name>
</gene>
<sequence length="315" mass="36047">MAIIKLSATERRRISVFLTCLVLAVCAWLVVAFSSTYSYTTKKIIRYKNVPLKRSFHSLQSDTIEAVVTGTGWQMLFARVKEKSAPITVDLQSLDQRPYVTLSSQLQSINAEMPRNNPIKSFNPDTLYFDFSNRSIRRIPVKLLSDINYQKQFSQSDNIIIQPSYVTVSGPSGEIDAMRAWPTDSLKAKDVDETINAAINLKPPAEGNITVYPKIVQIKVPVNEFTEKTIQIPVKIINNTYYYNIKVVPQRIKVTFTTSLDRYADIDPDLFEAQADLDYWKKYGYSTLPVKIIRVPDFCKIVRIEPRNIDFIVKK</sequence>
<dbReference type="Proteomes" id="UP001596958">
    <property type="component" value="Unassembled WGS sequence"/>
</dbReference>
<organism evidence="1 2">
    <name type="scientific">Mucilaginibacter calamicampi</name>
    <dbReference type="NCBI Taxonomy" id="1302352"/>
    <lineage>
        <taxon>Bacteria</taxon>
        <taxon>Pseudomonadati</taxon>
        <taxon>Bacteroidota</taxon>
        <taxon>Sphingobacteriia</taxon>
        <taxon>Sphingobacteriales</taxon>
        <taxon>Sphingobacteriaceae</taxon>
        <taxon>Mucilaginibacter</taxon>
    </lineage>
</organism>
<dbReference type="EMBL" id="JBHTHU010000019">
    <property type="protein sequence ID" value="MFD0751375.1"/>
    <property type="molecule type" value="Genomic_DNA"/>
</dbReference>
<keyword evidence="2" id="KW-1185">Reference proteome</keyword>
<proteinExistence type="predicted"/>
<protein>
    <submittedName>
        <fullName evidence="1">YbbR-like domain-containing protein</fullName>
    </submittedName>
</protein>
<dbReference type="PANTHER" id="PTHR37804">
    <property type="entry name" value="CDAA REGULATORY PROTEIN CDAR"/>
    <property type="match status" value="1"/>
</dbReference>
<evidence type="ECO:0000313" key="1">
    <source>
        <dbReference type="EMBL" id="MFD0751375.1"/>
    </source>
</evidence>
<dbReference type="Gene3D" id="2.170.120.40">
    <property type="entry name" value="YbbR-like domain"/>
    <property type="match status" value="1"/>
</dbReference>
<dbReference type="PANTHER" id="PTHR37804:SF1">
    <property type="entry name" value="CDAA REGULATORY PROTEIN CDAR"/>
    <property type="match status" value="1"/>
</dbReference>
<comment type="caution">
    <text evidence="1">The sequence shown here is derived from an EMBL/GenBank/DDBJ whole genome shotgun (WGS) entry which is preliminary data.</text>
</comment>
<evidence type="ECO:0000313" key="2">
    <source>
        <dbReference type="Proteomes" id="UP001596958"/>
    </source>
</evidence>
<reference evidence="2" key="1">
    <citation type="journal article" date="2019" name="Int. J. Syst. Evol. Microbiol.">
        <title>The Global Catalogue of Microorganisms (GCM) 10K type strain sequencing project: providing services to taxonomists for standard genome sequencing and annotation.</title>
        <authorList>
            <consortium name="The Broad Institute Genomics Platform"/>
            <consortium name="The Broad Institute Genome Sequencing Center for Infectious Disease"/>
            <person name="Wu L."/>
            <person name="Ma J."/>
        </authorList>
    </citation>
    <scope>NUCLEOTIDE SEQUENCE [LARGE SCALE GENOMIC DNA]</scope>
    <source>
        <strain evidence="2">CCUG 63418</strain>
    </source>
</reference>
<name>A0ABW2Z0J3_9SPHI</name>
<dbReference type="InterPro" id="IPR053154">
    <property type="entry name" value="c-di-AMP_regulator"/>
</dbReference>
<dbReference type="Gene3D" id="2.170.120.30">
    <property type="match status" value="1"/>
</dbReference>
<dbReference type="RefSeq" id="WP_377101486.1">
    <property type="nucleotide sequence ID" value="NZ_JBHTHU010000019.1"/>
</dbReference>